<evidence type="ECO:0000313" key="2">
    <source>
        <dbReference type="EMBL" id="MBM7132038.1"/>
    </source>
</evidence>
<accession>A0ABS2KNM2</accession>
<dbReference type="EMBL" id="JADIKF010000040">
    <property type="protein sequence ID" value="MBM7132038.1"/>
    <property type="molecule type" value="Genomic_DNA"/>
</dbReference>
<dbReference type="Gene3D" id="3.30.700.10">
    <property type="entry name" value="Glycoprotein, Type 4 Pilin"/>
    <property type="match status" value="1"/>
</dbReference>
<reference evidence="2" key="1">
    <citation type="submission" date="2020-10" db="EMBL/GenBank/DDBJ databases">
        <title>Phylogeny of dyella-like bacteria.</title>
        <authorList>
            <person name="Fu J."/>
        </authorList>
    </citation>
    <scope>NUCLEOTIDE SEQUENCE</scope>
    <source>
        <strain evidence="2">DHON07</strain>
    </source>
</reference>
<dbReference type="InterPro" id="IPR012902">
    <property type="entry name" value="N_methyl_site"/>
</dbReference>
<organism evidence="2 3">
    <name type="scientific">Dyella mobilis</name>
    <dbReference type="NCBI Taxonomy" id="1849582"/>
    <lineage>
        <taxon>Bacteria</taxon>
        <taxon>Pseudomonadati</taxon>
        <taxon>Pseudomonadota</taxon>
        <taxon>Gammaproteobacteria</taxon>
        <taxon>Lysobacterales</taxon>
        <taxon>Rhodanobacteraceae</taxon>
        <taxon>Dyella</taxon>
    </lineage>
</organism>
<keyword evidence="1" id="KW-1133">Transmembrane helix</keyword>
<feature type="transmembrane region" description="Helical" evidence="1">
    <location>
        <begin position="37"/>
        <end position="60"/>
    </location>
</feature>
<keyword evidence="3" id="KW-1185">Reference proteome</keyword>
<dbReference type="NCBIfam" id="TIGR02532">
    <property type="entry name" value="IV_pilin_GFxxxE"/>
    <property type="match status" value="1"/>
</dbReference>
<comment type="caution">
    <text evidence="2">The sequence shown here is derived from an EMBL/GenBank/DDBJ whole genome shotgun (WGS) entry which is preliminary data.</text>
</comment>
<proteinExistence type="predicted"/>
<dbReference type="InterPro" id="IPR031982">
    <property type="entry name" value="PilE-like"/>
</dbReference>
<dbReference type="Pfam" id="PF16732">
    <property type="entry name" value="ComP_DUS"/>
    <property type="match status" value="1"/>
</dbReference>
<protein>
    <submittedName>
        <fullName evidence="2">Type IV pilin protein</fullName>
    </submittedName>
</protein>
<dbReference type="SUPFAM" id="SSF54523">
    <property type="entry name" value="Pili subunits"/>
    <property type="match status" value="1"/>
</dbReference>
<keyword evidence="1" id="KW-0812">Transmembrane</keyword>
<keyword evidence="1" id="KW-0472">Membrane</keyword>
<sequence length="175" mass="18353">MGRSAVATLQVSDSVAGYKDAPCATPSLRRGARARRVAGFTLIEMMIVVIIVAVLAAYAYSAYSKYVTRTNRAAATACLSEAANYMERYYTTSLSYTGATPSSALDCEGTSSTGLNYTYEFPSAASTTAYTYEAVPKGTQATNDTDCGTLSITNQGTRGFSGTSGVGTVAECWGH</sequence>
<gene>
    <name evidence="2" type="ORF">ISS99_21120</name>
</gene>
<evidence type="ECO:0000256" key="1">
    <source>
        <dbReference type="SAM" id="Phobius"/>
    </source>
</evidence>
<dbReference type="Proteomes" id="UP001430193">
    <property type="component" value="Unassembled WGS sequence"/>
</dbReference>
<name>A0ABS2KNM2_9GAMM</name>
<evidence type="ECO:0000313" key="3">
    <source>
        <dbReference type="Proteomes" id="UP001430193"/>
    </source>
</evidence>
<dbReference type="Pfam" id="PF07963">
    <property type="entry name" value="N_methyl"/>
    <property type="match status" value="1"/>
</dbReference>
<dbReference type="InterPro" id="IPR045584">
    <property type="entry name" value="Pilin-like"/>
</dbReference>